<protein>
    <submittedName>
        <fullName evidence="1">Uncharacterized protein</fullName>
    </submittedName>
</protein>
<sequence>MNSIELVVTTNGETRMVFDDRLDLRSVGGISIQRGSHVEPTLSGQWTADLYPVGGPVLGPFDKRIEALAAEVAWLQQNWLIPNLE</sequence>
<proteinExistence type="predicted"/>
<evidence type="ECO:0000313" key="2">
    <source>
        <dbReference type="Proteomes" id="UP000316213"/>
    </source>
</evidence>
<reference evidence="1 2" key="1">
    <citation type="submission" date="2019-02" db="EMBL/GenBank/DDBJ databases">
        <title>Deep-cultivation of Planctomycetes and their phenomic and genomic characterization uncovers novel biology.</title>
        <authorList>
            <person name="Wiegand S."/>
            <person name="Jogler M."/>
            <person name="Boedeker C."/>
            <person name="Pinto D."/>
            <person name="Vollmers J."/>
            <person name="Rivas-Marin E."/>
            <person name="Kohn T."/>
            <person name="Peeters S.H."/>
            <person name="Heuer A."/>
            <person name="Rast P."/>
            <person name="Oberbeckmann S."/>
            <person name="Bunk B."/>
            <person name="Jeske O."/>
            <person name="Meyerdierks A."/>
            <person name="Storesund J.E."/>
            <person name="Kallscheuer N."/>
            <person name="Luecker S."/>
            <person name="Lage O.M."/>
            <person name="Pohl T."/>
            <person name="Merkel B.J."/>
            <person name="Hornburger P."/>
            <person name="Mueller R.-W."/>
            <person name="Bruemmer F."/>
            <person name="Labrenz M."/>
            <person name="Spormann A.M."/>
            <person name="Op Den Camp H."/>
            <person name="Overmann J."/>
            <person name="Amann R."/>
            <person name="Jetten M.S.M."/>
            <person name="Mascher T."/>
            <person name="Medema M.H."/>
            <person name="Devos D.P."/>
            <person name="Kaster A.-K."/>
            <person name="Ovreas L."/>
            <person name="Rohde M."/>
            <person name="Galperin M.Y."/>
            <person name="Jogler C."/>
        </authorList>
    </citation>
    <scope>NUCLEOTIDE SEQUENCE [LARGE SCALE GENOMIC DNA]</scope>
    <source>
        <strain evidence="1 2">Pla100</strain>
    </source>
</reference>
<dbReference type="Proteomes" id="UP000316213">
    <property type="component" value="Unassembled WGS sequence"/>
</dbReference>
<dbReference type="AlphaFoldDB" id="A0A5C6AGD5"/>
<keyword evidence="2" id="KW-1185">Reference proteome</keyword>
<evidence type="ECO:0000313" key="1">
    <source>
        <dbReference type="EMBL" id="TWT97273.1"/>
    </source>
</evidence>
<organism evidence="1 2">
    <name type="scientific">Neorhodopirellula pilleata</name>
    <dbReference type="NCBI Taxonomy" id="2714738"/>
    <lineage>
        <taxon>Bacteria</taxon>
        <taxon>Pseudomonadati</taxon>
        <taxon>Planctomycetota</taxon>
        <taxon>Planctomycetia</taxon>
        <taxon>Pirellulales</taxon>
        <taxon>Pirellulaceae</taxon>
        <taxon>Neorhodopirellula</taxon>
    </lineage>
</organism>
<accession>A0A5C6AGD5</accession>
<dbReference type="EMBL" id="SJPM01000004">
    <property type="protein sequence ID" value="TWT97273.1"/>
    <property type="molecule type" value="Genomic_DNA"/>
</dbReference>
<name>A0A5C6AGD5_9BACT</name>
<comment type="caution">
    <text evidence="1">The sequence shown here is derived from an EMBL/GenBank/DDBJ whole genome shotgun (WGS) entry which is preliminary data.</text>
</comment>
<gene>
    <name evidence="1" type="ORF">Pla100_24230</name>
</gene>